<sequence>MKLIVLSENSSVSDTLEHEHGLSIYIETAEHRILFDTGAGSVFRRNAEKLGIDLATVDLLVISHGHYDHGGGLRTFLEVNSHAKIFLHKQAFEAHYSKQTEGAVHIGLDQTLLPNERFVFCGDQAVIDENIEVFSRVKSKRFFPSCNATLLMKHGDDFVPDDFAHEQNLVIRSSGKTMLIAGCAHKGIVNIVDACKDRLGQYPDYVVGGFHLSGSRENRSEAPDVVDAIGEYLASTPSQYFTCHCTGMESFQRLKRILGEKIQTLSTGDRIIIEM</sequence>
<dbReference type="InterPro" id="IPR041712">
    <property type="entry name" value="DHPS-like_MBL-fold"/>
</dbReference>
<gene>
    <name evidence="2" type="ORF">SDC9_131057</name>
</gene>
<organism evidence="2">
    <name type="scientific">bioreactor metagenome</name>
    <dbReference type="NCBI Taxonomy" id="1076179"/>
    <lineage>
        <taxon>unclassified sequences</taxon>
        <taxon>metagenomes</taxon>
        <taxon>ecological metagenomes</taxon>
    </lineage>
</organism>
<dbReference type="AlphaFoldDB" id="A0A645D484"/>
<dbReference type="SMART" id="SM00849">
    <property type="entry name" value="Lactamase_B"/>
    <property type="match status" value="1"/>
</dbReference>
<dbReference type="PANTHER" id="PTHR13754:SF13">
    <property type="entry name" value="METALLO-BETA-LACTAMASE SUPERFAMILY PROTEIN (AFU_ORTHOLOGUE AFUA_3G07630)"/>
    <property type="match status" value="1"/>
</dbReference>
<feature type="domain" description="Metallo-beta-lactamase" evidence="1">
    <location>
        <begin position="20"/>
        <end position="210"/>
    </location>
</feature>
<comment type="caution">
    <text evidence="2">The sequence shown here is derived from an EMBL/GenBank/DDBJ whole genome shotgun (WGS) entry which is preliminary data.</text>
</comment>
<accession>A0A645D484</accession>
<dbReference type="InterPro" id="IPR036866">
    <property type="entry name" value="RibonucZ/Hydroxyglut_hydro"/>
</dbReference>
<dbReference type="GO" id="GO:0016740">
    <property type="term" value="F:transferase activity"/>
    <property type="evidence" value="ECO:0007669"/>
    <property type="project" value="TreeGrafter"/>
</dbReference>
<evidence type="ECO:0000259" key="1">
    <source>
        <dbReference type="SMART" id="SM00849"/>
    </source>
</evidence>
<proteinExistence type="predicted"/>
<dbReference type="PANTHER" id="PTHR13754">
    <property type="entry name" value="METALLO-BETA-LACTAMASE SUPERFAMILY PROTEIN"/>
    <property type="match status" value="1"/>
</dbReference>
<dbReference type="CDD" id="cd07713">
    <property type="entry name" value="DHPS-like_MBL-fold"/>
    <property type="match status" value="1"/>
</dbReference>
<dbReference type="Pfam" id="PF00753">
    <property type="entry name" value="Lactamase_B"/>
    <property type="match status" value="1"/>
</dbReference>
<protein>
    <recommendedName>
        <fullName evidence="1">Metallo-beta-lactamase domain-containing protein</fullName>
    </recommendedName>
</protein>
<evidence type="ECO:0000313" key="2">
    <source>
        <dbReference type="EMBL" id="MPM83987.1"/>
    </source>
</evidence>
<dbReference type="Gene3D" id="3.60.15.10">
    <property type="entry name" value="Ribonuclease Z/Hydroxyacylglutathione hydrolase-like"/>
    <property type="match status" value="1"/>
</dbReference>
<name>A0A645D484_9ZZZZ</name>
<reference evidence="2" key="1">
    <citation type="submission" date="2019-08" db="EMBL/GenBank/DDBJ databases">
        <authorList>
            <person name="Kucharzyk K."/>
            <person name="Murdoch R.W."/>
            <person name="Higgins S."/>
            <person name="Loffler F."/>
        </authorList>
    </citation>
    <scope>NUCLEOTIDE SEQUENCE</scope>
</reference>
<dbReference type="SUPFAM" id="SSF56281">
    <property type="entry name" value="Metallo-hydrolase/oxidoreductase"/>
    <property type="match status" value="1"/>
</dbReference>
<dbReference type="InterPro" id="IPR001279">
    <property type="entry name" value="Metallo-B-lactamas"/>
</dbReference>
<dbReference type="EMBL" id="VSSQ01032654">
    <property type="protein sequence ID" value="MPM83987.1"/>
    <property type="molecule type" value="Genomic_DNA"/>
</dbReference>
<dbReference type="InterPro" id="IPR052926">
    <property type="entry name" value="Metallo-beta-lactamase_dom"/>
</dbReference>